<dbReference type="Pfam" id="PF04264">
    <property type="entry name" value="YceI"/>
    <property type="match status" value="1"/>
</dbReference>
<dbReference type="InterPro" id="IPR036761">
    <property type="entry name" value="TTHA0802/YceI-like_sf"/>
</dbReference>
<dbReference type="Gene3D" id="3.40.250.10">
    <property type="entry name" value="Rhodanese-like domain"/>
    <property type="match status" value="1"/>
</dbReference>
<dbReference type="Proteomes" id="UP000006695">
    <property type="component" value="Chromosome"/>
</dbReference>
<dbReference type="CDD" id="cd00158">
    <property type="entry name" value="RHOD"/>
    <property type="match status" value="1"/>
</dbReference>
<gene>
    <name evidence="2" type="ordered locus">Gura_4376</name>
</gene>
<accession>A5G9Q1</accession>
<dbReference type="AlphaFoldDB" id="A5G9Q1"/>
<dbReference type="STRING" id="351605.Gura_4376"/>
<protein>
    <submittedName>
        <fullName evidence="2">Rhodanese domain protein</fullName>
    </submittedName>
</protein>
<dbReference type="RefSeq" id="WP_011941145.1">
    <property type="nucleotide sequence ID" value="NC_009483.1"/>
</dbReference>
<proteinExistence type="predicted"/>
<dbReference type="PANTHER" id="PTHR34406">
    <property type="entry name" value="PROTEIN YCEI"/>
    <property type="match status" value="1"/>
</dbReference>
<dbReference type="Pfam" id="PF00581">
    <property type="entry name" value="Rhodanese"/>
    <property type="match status" value="1"/>
</dbReference>
<dbReference type="InterPro" id="IPR007372">
    <property type="entry name" value="Lipid/polyisoprenoid-bd_YceI"/>
</dbReference>
<evidence type="ECO:0000313" key="2">
    <source>
        <dbReference type="EMBL" id="ABQ28519.1"/>
    </source>
</evidence>
<name>A5G9Q1_GEOUR</name>
<dbReference type="SMART" id="SM00867">
    <property type="entry name" value="YceI"/>
    <property type="match status" value="1"/>
</dbReference>
<dbReference type="PROSITE" id="PS50206">
    <property type="entry name" value="RHODANESE_3"/>
    <property type="match status" value="1"/>
</dbReference>
<dbReference type="KEGG" id="gur:Gura_4376"/>
<dbReference type="InterPro" id="IPR001763">
    <property type="entry name" value="Rhodanese-like_dom"/>
</dbReference>
<dbReference type="SMART" id="SM00450">
    <property type="entry name" value="RHOD"/>
    <property type="match status" value="1"/>
</dbReference>
<dbReference type="HOGENOM" id="CLU_893299_0_0_7"/>
<organism evidence="2 3">
    <name type="scientific">Geotalea uraniireducens (strain Rf4)</name>
    <name type="common">Geobacter uraniireducens</name>
    <dbReference type="NCBI Taxonomy" id="351605"/>
    <lineage>
        <taxon>Bacteria</taxon>
        <taxon>Pseudomonadati</taxon>
        <taxon>Thermodesulfobacteriota</taxon>
        <taxon>Desulfuromonadia</taxon>
        <taxon>Geobacterales</taxon>
        <taxon>Geobacteraceae</taxon>
        <taxon>Geotalea</taxon>
    </lineage>
</organism>
<keyword evidence="3" id="KW-1185">Reference proteome</keyword>
<sequence length="301" mass="32692">MNATVTAHELQQLIASNSVSLIDVLLPEDFACRHIAGAGNACVYEMVFLERIAECVPDRDRAVVVYDYSGTTLAARTAKEKLEHAGYRNVAILEGGLQAWQATGFAVESSAPLPPPPTVRDGVYHIDVEKSVLEWTGRNINNCHHGRIAISGGEVVLANGRPVSGSFVLDMNTITNLDLQDEGWRGMLLRHLKSEDFFDVERYPKATFELRGAAAIAGATPGAPSVEIAGLLTIKETSRSICFPAIIAAQEDGSLKAQAALDLDRTLWNVCYGSGKLYERLGMHLVNDLISVEMFIVANRP</sequence>
<dbReference type="InterPro" id="IPR036873">
    <property type="entry name" value="Rhodanese-like_dom_sf"/>
</dbReference>
<dbReference type="Gene3D" id="2.40.128.110">
    <property type="entry name" value="Lipid/polyisoprenoid-binding, YceI-like"/>
    <property type="match status" value="1"/>
</dbReference>
<dbReference type="SUPFAM" id="SSF52821">
    <property type="entry name" value="Rhodanese/Cell cycle control phosphatase"/>
    <property type="match status" value="1"/>
</dbReference>
<evidence type="ECO:0000313" key="3">
    <source>
        <dbReference type="Proteomes" id="UP000006695"/>
    </source>
</evidence>
<dbReference type="SUPFAM" id="SSF101874">
    <property type="entry name" value="YceI-like"/>
    <property type="match status" value="1"/>
</dbReference>
<feature type="domain" description="Rhodanese" evidence="1">
    <location>
        <begin position="15"/>
        <end position="109"/>
    </location>
</feature>
<dbReference type="PANTHER" id="PTHR34406:SF1">
    <property type="entry name" value="PROTEIN YCEI"/>
    <property type="match status" value="1"/>
</dbReference>
<evidence type="ECO:0000259" key="1">
    <source>
        <dbReference type="PROSITE" id="PS50206"/>
    </source>
</evidence>
<reference evidence="2 3" key="1">
    <citation type="submission" date="2007-05" db="EMBL/GenBank/DDBJ databases">
        <title>Complete sequence of Geobacter uraniireducens Rf4.</title>
        <authorList>
            <consortium name="US DOE Joint Genome Institute"/>
            <person name="Copeland A."/>
            <person name="Lucas S."/>
            <person name="Lapidus A."/>
            <person name="Barry K."/>
            <person name="Detter J.C."/>
            <person name="Glavina del Rio T."/>
            <person name="Hammon N."/>
            <person name="Israni S."/>
            <person name="Dalin E."/>
            <person name="Tice H."/>
            <person name="Pitluck S."/>
            <person name="Chertkov O."/>
            <person name="Brettin T."/>
            <person name="Bruce D."/>
            <person name="Han C."/>
            <person name="Schmutz J."/>
            <person name="Larimer F."/>
            <person name="Land M."/>
            <person name="Hauser L."/>
            <person name="Kyrpides N."/>
            <person name="Mikhailova N."/>
            <person name="Shelobolina E."/>
            <person name="Aklujkar M."/>
            <person name="Lovley D."/>
            <person name="Richardson P."/>
        </authorList>
    </citation>
    <scope>NUCLEOTIDE SEQUENCE [LARGE SCALE GENOMIC DNA]</scope>
    <source>
        <strain evidence="2 3">Rf4</strain>
    </source>
</reference>
<dbReference type="EMBL" id="CP000698">
    <property type="protein sequence ID" value="ABQ28519.1"/>
    <property type="molecule type" value="Genomic_DNA"/>
</dbReference>